<feature type="transmembrane region" description="Helical" evidence="1">
    <location>
        <begin position="75"/>
        <end position="96"/>
    </location>
</feature>
<organism evidence="2 3">
    <name type="scientific">Megasphaera intestinihominis</name>
    <dbReference type="NCBI Taxonomy" id="3133159"/>
    <lineage>
        <taxon>Bacteria</taxon>
        <taxon>Bacillati</taxon>
        <taxon>Bacillota</taxon>
        <taxon>Negativicutes</taxon>
        <taxon>Veillonellales</taxon>
        <taxon>Veillonellaceae</taxon>
        <taxon>Megasphaera</taxon>
    </lineage>
</organism>
<evidence type="ECO:0000313" key="3">
    <source>
        <dbReference type="Proteomes" id="UP001433088"/>
    </source>
</evidence>
<sequence length="105" mass="11922">MSGKTSDPIDMAHLLLAFFIIGALWQAASMVLNKPLLPEPYRVCQTWYALMTTGVLWPHIASSLYRMEVRNYEEMYAAILTLAAIGIIAYMALDIAERKLCPWKK</sequence>
<keyword evidence="3" id="KW-1185">Reference proteome</keyword>
<keyword evidence="1" id="KW-0472">Membrane</keyword>
<name>A0ABV1CZU3_9FIRM</name>
<dbReference type="RefSeq" id="WP_292105893.1">
    <property type="nucleotide sequence ID" value="NZ_JBBMEU010000072.1"/>
</dbReference>
<dbReference type="EMBL" id="JBBMEU010000072">
    <property type="protein sequence ID" value="MEQ2423031.1"/>
    <property type="molecule type" value="Genomic_DNA"/>
</dbReference>
<evidence type="ECO:0000313" key="2">
    <source>
        <dbReference type="EMBL" id="MEQ2423031.1"/>
    </source>
</evidence>
<reference evidence="2 3" key="1">
    <citation type="submission" date="2024-03" db="EMBL/GenBank/DDBJ databases">
        <title>Human intestinal bacterial collection.</title>
        <authorList>
            <person name="Pauvert C."/>
            <person name="Hitch T.C.A."/>
            <person name="Clavel T."/>
        </authorList>
    </citation>
    <scope>NUCLEOTIDE SEQUENCE [LARGE SCALE GENOMIC DNA]</scope>
    <source>
        <strain evidence="2 3">CLA-AA-H81</strain>
    </source>
</reference>
<feature type="transmembrane region" description="Helical" evidence="1">
    <location>
        <begin position="12"/>
        <end position="32"/>
    </location>
</feature>
<accession>A0ABV1CZU3</accession>
<keyword evidence="1" id="KW-0812">Transmembrane</keyword>
<gene>
    <name evidence="2" type="ORF">WMO23_09865</name>
</gene>
<proteinExistence type="predicted"/>
<keyword evidence="1" id="KW-1133">Transmembrane helix</keyword>
<evidence type="ECO:0000256" key="1">
    <source>
        <dbReference type="SAM" id="Phobius"/>
    </source>
</evidence>
<protein>
    <submittedName>
        <fullName evidence="2">Uncharacterized protein</fullName>
    </submittedName>
</protein>
<comment type="caution">
    <text evidence="2">The sequence shown here is derived from an EMBL/GenBank/DDBJ whole genome shotgun (WGS) entry which is preliminary data.</text>
</comment>
<dbReference type="Proteomes" id="UP001433088">
    <property type="component" value="Unassembled WGS sequence"/>
</dbReference>